<name>A0AA48K8G4_9BACT</name>
<reference evidence="4" key="1">
    <citation type="journal article" date="2023" name="Int. J. Syst. Evol. Microbiol.">
        <title>Mesoterricola silvestris gen. nov., sp. nov., Mesoterricola sediminis sp. nov., Geothrix oryzae sp. nov., Geothrix edaphica sp. nov., Geothrix rubra sp. nov., and Geothrix limicola sp. nov., six novel members of Acidobacteriota isolated from soils.</title>
        <authorList>
            <person name="Itoh H."/>
            <person name="Sugisawa Y."/>
            <person name="Mise K."/>
            <person name="Xu Z."/>
            <person name="Kuniyasu M."/>
            <person name="Ushijima N."/>
            <person name="Kawano K."/>
            <person name="Kobayashi E."/>
            <person name="Shiratori Y."/>
            <person name="Masuda Y."/>
            <person name="Senoo K."/>
        </authorList>
    </citation>
    <scope>NUCLEOTIDE SEQUENCE [LARGE SCALE GENOMIC DNA]</scope>
    <source>
        <strain evidence="4">W79</strain>
    </source>
</reference>
<dbReference type="PANTHER" id="PTHR40763:SF5">
    <property type="entry name" value="MEMBRANE PROTEIN"/>
    <property type="match status" value="1"/>
</dbReference>
<keyword evidence="4" id="KW-1185">Reference proteome</keyword>
<protein>
    <recommendedName>
        <fullName evidence="2">LiaF transmembrane domain-containing protein</fullName>
    </recommendedName>
</protein>
<feature type="transmembrane region" description="Helical" evidence="1">
    <location>
        <begin position="93"/>
        <end position="113"/>
    </location>
</feature>
<dbReference type="Proteomes" id="UP001238179">
    <property type="component" value="Chromosome"/>
</dbReference>
<feature type="transmembrane region" description="Helical" evidence="1">
    <location>
        <begin position="44"/>
        <end position="62"/>
    </location>
</feature>
<proteinExistence type="predicted"/>
<dbReference type="EMBL" id="AP027080">
    <property type="protein sequence ID" value="BDU72261.1"/>
    <property type="molecule type" value="Genomic_DNA"/>
</dbReference>
<feature type="transmembrane region" description="Helical" evidence="1">
    <location>
        <begin position="15"/>
        <end position="32"/>
    </location>
</feature>
<dbReference type="AlphaFoldDB" id="A0AA48K8G4"/>
<keyword evidence="1" id="KW-0812">Transmembrane</keyword>
<accession>A0AA48K8G4</accession>
<evidence type="ECO:0000313" key="3">
    <source>
        <dbReference type="EMBL" id="BDU72261.1"/>
    </source>
</evidence>
<dbReference type="InterPro" id="IPR054331">
    <property type="entry name" value="LiaF_TM"/>
</dbReference>
<sequence>MQTMNETPAPQPQSTRLWIGIAIIVIGILAALDNLPFVRDNEHFFLNLWPVVLIIVGIGKVSRGSAEKGISGYLFMLAGAFILVHNFGSDSLASAMGPLFIVAVGVFLVTKALRKNRGVPPDLAAHDSFVSATAILGGSKRRVTHQDFKGGELTAIFGGFELDLRQATIEGNQVRVDVFVLFGGGEIKIPQHWAVSMKGTALLGGFEDKTLPMPSAEGEAPRVHLVVTGLVLFGGLTVMN</sequence>
<keyword evidence="1" id="KW-1133">Transmembrane helix</keyword>
<organism evidence="3 4">
    <name type="scientific">Mesoterricola silvestris</name>
    <dbReference type="NCBI Taxonomy" id="2927979"/>
    <lineage>
        <taxon>Bacteria</taxon>
        <taxon>Pseudomonadati</taxon>
        <taxon>Acidobacteriota</taxon>
        <taxon>Holophagae</taxon>
        <taxon>Holophagales</taxon>
        <taxon>Holophagaceae</taxon>
        <taxon>Mesoterricola</taxon>
    </lineage>
</organism>
<evidence type="ECO:0000313" key="4">
    <source>
        <dbReference type="Proteomes" id="UP001238179"/>
    </source>
</evidence>
<dbReference type="KEGG" id="msil:METEAL_14350"/>
<feature type="domain" description="LiaF transmembrane" evidence="2">
    <location>
        <begin position="18"/>
        <end position="114"/>
    </location>
</feature>
<dbReference type="RefSeq" id="WP_316415174.1">
    <property type="nucleotide sequence ID" value="NZ_AP027080.1"/>
</dbReference>
<keyword evidence="1" id="KW-0472">Membrane</keyword>
<evidence type="ECO:0000256" key="1">
    <source>
        <dbReference type="SAM" id="Phobius"/>
    </source>
</evidence>
<dbReference type="Pfam" id="PF22570">
    <property type="entry name" value="LiaF-TM"/>
    <property type="match status" value="1"/>
</dbReference>
<gene>
    <name evidence="3" type="ORF">METEAL_14350</name>
</gene>
<evidence type="ECO:0000259" key="2">
    <source>
        <dbReference type="Pfam" id="PF22570"/>
    </source>
</evidence>
<feature type="transmembrane region" description="Helical" evidence="1">
    <location>
        <begin position="69"/>
        <end position="87"/>
    </location>
</feature>
<dbReference type="PANTHER" id="PTHR40763">
    <property type="entry name" value="MEMBRANE PROTEIN-RELATED"/>
    <property type="match status" value="1"/>
</dbReference>